<dbReference type="GO" id="GO:0005829">
    <property type="term" value="C:cytosol"/>
    <property type="evidence" value="ECO:0007669"/>
    <property type="project" value="TreeGrafter"/>
</dbReference>
<feature type="non-terminal residue" evidence="4">
    <location>
        <position position="422"/>
    </location>
</feature>
<evidence type="ECO:0000256" key="3">
    <source>
        <dbReference type="RuleBase" id="RU003560"/>
    </source>
</evidence>
<dbReference type="PANTHER" id="PTHR43094">
    <property type="entry name" value="AMINOTRANSFERASE"/>
    <property type="match status" value="1"/>
</dbReference>
<dbReference type="AlphaFoldDB" id="A0A6A6VIA6"/>
<protein>
    <submittedName>
        <fullName evidence="4">PLP-dependent transferase</fullName>
    </submittedName>
</protein>
<accession>A0A6A6VIA6</accession>
<dbReference type="Gene3D" id="3.40.640.10">
    <property type="entry name" value="Type I PLP-dependent aspartate aminotransferase-like (Major domain)"/>
    <property type="match status" value="1"/>
</dbReference>
<dbReference type="EMBL" id="MU006566">
    <property type="protein sequence ID" value="KAF2749444.1"/>
    <property type="molecule type" value="Genomic_DNA"/>
</dbReference>
<evidence type="ECO:0000256" key="1">
    <source>
        <dbReference type="ARBA" id="ARBA00008954"/>
    </source>
</evidence>
<evidence type="ECO:0000313" key="4">
    <source>
        <dbReference type="EMBL" id="KAF2749444.1"/>
    </source>
</evidence>
<dbReference type="Pfam" id="PF00202">
    <property type="entry name" value="Aminotran_3"/>
    <property type="match status" value="1"/>
</dbReference>
<dbReference type="PANTHER" id="PTHR43094:SF1">
    <property type="entry name" value="AMINOTRANSFERASE CLASS-III"/>
    <property type="match status" value="1"/>
</dbReference>
<dbReference type="InterPro" id="IPR015424">
    <property type="entry name" value="PyrdxlP-dep_Trfase"/>
</dbReference>
<comment type="similarity">
    <text evidence="1 3">Belongs to the class-III pyridoxal-phosphate-dependent aminotransferase family.</text>
</comment>
<dbReference type="Proteomes" id="UP000799440">
    <property type="component" value="Unassembled WGS sequence"/>
</dbReference>
<gene>
    <name evidence="4" type="ORF">M011DRAFT_375202</name>
</gene>
<keyword evidence="5" id="KW-1185">Reference proteome</keyword>
<dbReference type="InterPro" id="IPR015421">
    <property type="entry name" value="PyrdxlP-dep_Trfase_major"/>
</dbReference>
<dbReference type="CDD" id="cd00610">
    <property type="entry name" value="OAT_like"/>
    <property type="match status" value="1"/>
</dbReference>
<keyword evidence="2 3" id="KW-0663">Pyridoxal phosphate</keyword>
<proteinExistence type="inferred from homology"/>
<dbReference type="Gene3D" id="3.90.1150.10">
    <property type="entry name" value="Aspartate Aminotransferase, domain 1"/>
    <property type="match status" value="1"/>
</dbReference>
<keyword evidence="4" id="KW-0808">Transferase</keyword>
<sequence length="422" mass="45926">GLWITLSNGHKYLNGSGGAAVASLGYRHPAMVAAVCDPKDLQVGDELLYPSGDSLGFADDLVATTGGKMYAASLYNSGSDAVEAAIKLAVQTQNSRGQGHRSVFIARENSYHGATGGALNVSGHLNRRNGNHALLRMDVEFVSPCNTYRDMVPGETEEQYVDRLAQELEGVFAARLGEVVAMIAEPVVGAALGCMGAPKGYLKRMQQICHKHGALFIVDEVMCGSGRSGKTFHVWQQEEDFVPDIQTLGKGLTGGYEAVGVIMATREVHDLVRNTDGEVRHGQTFQCFPRACRAGRAAIREILPRLSHVEEMGKLLKAGLKANLASHRYVGDIRGSGLFVAIELVMDKMTKVPFHRNRTIIERLKNKALGPDYQVRVYHSTGCADGNHGDAIMLAPPYIITEEEVQWIVQRITSVVNDFFDE</sequence>
<dbReference type="InterPro" id="IPR005814">
    <property type="entry name" value="Aminotrans_3"/>
</dbReference>
<dbReference type="GO" id="GO:0008483">
    <property type="term" value="F:transaminase activity"/>
    <property type="evidence" value="ECO:0007669"/>
    <property type="project" value="InterPro"/>
</dbReference>
<organism evidence="4 5">
    <name type="scientific">Sporormia fimetaria CBS 119925</name>
    <dbReference type="NCBI Taxonomy" id="1340428"/>
    <lineage>
        <taxon>Eukaryota</taxon>
        <taxon>Fungi</taxon>
        <taxon>Dikarya</taxon>
        <taxon>Ascomycota</taxon>
        <taxon>Pezizomycotina</taxon>
        <taxon>Dothideomycetes</taxon>
        <taxon>Pleosporomycetidae</taxon>
        <taxon>Pleosporales</taxon>
        <taxon>Sporormiaceae</taxon>
        <taxon>Sporormia</taxon>
    </lineage>
</organism>
<evidence type="ECO:0000313" key="5">
    <source>
        <dbReference type="Proteomes" id="UP000799440"/>
    </source>
</evidence>
<dbReference type="PIRSF" id="PIRSF000521">
    <property type="entry name" value="Transaminase_4ab_Lys_Orn"/>
    <property type="match status" value="1"/>
</dbReference>
<dbReference type="InterPro" id="IPR015422">
    <property type="entry name" value="PyrdxlP-dep_Trfase_small"/>
</dbReference>
<dbReference type="OrthoDB" id="5419315at2759"/>
<reference evidence="4" key="1">
    <citation type="journal article" date="2020" name="Stud. Mycol.">
        <title>101 Dothideomycetes genomes: a test case for predicting lifestyles and emergence of pathogens.</title>
        <authorList>
            <person name="Haridas S."/>
            <person name="Albert R."/>
            <person name="Binder M."/>
            <person name="Bloem J."/>
            <person name="Labutti K."/>
            <person name="Salamov A."/>
            <person name="Andreopoulos B."/>
            <person name="Baker S."/>
            <person name="Barry K."/>
            <person name="Bills G."/>
            <person name="Bluhm B."/>
            <person name="Cannon C."/>
            <person name="Castanera R."/>
            <person name="Culley D."/>
            <person name="Daum C."/>
            <person name="Ezra D."/>
            <person name="Gonzalez J."/>
            <person name="Henrissat B."/>
            <person name="Kuo A."/>
            <person name="Liang C."/>
            <person name="Lipzen A."/>
            <person name="Lutzoni F."/>
            <person name="Magnuson J."/>
            <person name="Mondo S."/>
            <person name="Nolan M."/>
            <person name="Ohm R."/>
            <person name="Pangilinan J."/>
            <person name="Park H.-J."/>
            <person name="Ramirez L."/>
            <person name="Alfaro M."/>
            <person name="Sun H."/>
            <person name="Tritt A."/>
            <person name="Yoshinaga Y."/>
            <person name="Zwiers L.-H."/>
            <person name="Turgeon B."/>
            <person name="Goodwin S."/>
            <person name="Spatafora J."/>
            <person name="Crous P."/>
            <person name="Grigoriev I."/>
        </authorList>
    </citation>
    <scope>NUCLEOTIDE SEQUENCE</scope>
    <source>
        <strain evidence="4">CBS 119925</strain>
    </source>
</reference>
<feature type="non-terminal residue" evidence="4">
    <location>
        <position position="1"/>
    </location>
</feature>
<dbReference type="SUPFAM" id="SSF53383">
    <property type="entry name" value="PLP-dependent transferases"/>
    <property type="match status" value="1"/>
</dbReference>
<name>A0A6A6VIA6_9PLEO</name>
<dbReference type="GO" id="GO:0030170">
    <property type="term" value="F:pyridoxal phosphate binding"/>
    <property type="evidence" value="ECO:0007669"/>
    <property type="project" value="InterPro"/>
</dbReference>
<evidence type="ECO:0000256" key="2">
    <source>
        <dbReference type="ARBA" id="ARBA00022898"/>
    </source>
</evidence>